<dbReference type="Pfam" id="PF00109">
    <property type="entry name" value="ketoacyl-synt"/>
    <property type="match status" value="1"/>
</dbReference>
<keyword evidence="1" id="KW-0808">Transferase</keyword>
<name>A0ABY7AFS6_9FIRM</name>
<dbReference type="SUPFAM" id="SSF53901">
    <property type="entry name" value="Thiolase-like"/>
    <property type="match status" value="1"/>
</dbReference>
<feature type="domain" description="Beta-ketoacyl synthase-like N-terminal" evidence="2">
    <location>
        <begin position="29"/>
        <end position="149"/>
    </location>
</feature>
<dbReference type="Proteomes" id="UP001163115">
    <property type="component" value="Chromosome"/>
</dbReference>
<dbReference type="InterPro" id="IPR000794">
    <property type="entry name" value="Beta-ketoacyl_synthase"/>
</dbReference>
<reference evidence="3" key="1">
    <citation type="submission" date="2022-11" db="EMBL/GenBank/DDBJ databases">
        <title>Lacrimispora xylanolytica sy1, complete genome.</title>
        <authorList>
            <person name="Choi S."/>
        </authorList>
    </citation>
    <scope>NUCLEOTIDE SEQUENCE</scope>
    <source>
        <strain evidence="3">Sy1</strain>
    </source>
</reference>
<proteinExistence type="predicted"/>
<keyword evidence="4" id="KW-1185">Reference proteome</keyword>
<dbReference type="PANTHER" id="PTHR11712:SF336">
    <property type="entry name" value="3-OXOACYL-[ACYL-CARRIER-PROTEIN] SYNTHASE, MITOCHONDRIAL"/>
    <property type="match status" value="1"/>
</dbReference>
<evidence type="ECO:0000256" key="1">
    <source>
        <dbReference type="ARBA" id="ARBA00022679"/>
    </source>
</evidence>
<dbReference type="InterPro" id="IPR016039">
    <property type="entry name" value="Thiolase-like"/>
</dbReference>
<dbReference type="PANTHER" id="PTHR11712">
    <property type="entry name" value="POLYKETIDE SYNTHASE-RELATED"/>
    <property type="match status" value="1"/>
</dbReference>
<accession>A0ABY7AFS6</accession>
<evidence type="ECO:0000313" key="4">
    <source>
        <dbReference type="Proteomes" id="UP001163115"/>
    </source>
</evidence>
<dbReference type="RefSeq" id="WP_268116118.1">
    <property type="nucleotide sequence ID" value="NZ_CP113524.1"/>
</dbReference>
<organism evidence="3 4">
    <name type="scientific">Lacrimispora xylanolytica</name>
    <dbReference type="NCBI Taxonomy" id="29375"/>
    <lineage>
        <taxon>Bacteria</taxon>
        <taxon>Bacillati</taxon>
        <taxon>Bacillota</taxon>
        <taxon>Clostridia</taxon>
        <taxon>Lachnospirales</taxon>
        <taxon>Lachnospiraceae</taxon>
        <taxon>Lacrimispora</taxon>
    </lineage>
</organism>
<protein>
    <submittedName>
        <fullName evidence="3">Beta-ketoacyl synthase N-terminal-like domain-containing protein</fullName>
    </submittedName>
</protein>
<dbReference type="InterPro" id="IPR014030">
    <property type="entry name" value="Ketoacyl_synth_N"/>
</dbReference>
<dbReference type="Gene3D" id="3.40.47.10">
    <property type="match status" value="1"/>
</dbReference>
<evidence type="ECO:0000259" key="2">
    <source>
        <dbReference type="Pfam" id="PF00109"/>
    </source>
</evidence>
<evidence type="ECO:0000313" key="3">
    <source>
        <dbReference type="EMBL" id="WAJ25234.1"/>
    </source>
</evidence>
<sequence length="287" mass="32067">MNRIFIKDIVCLYPDAVSDCIDTDLYLLPREKRKLDRYSQISLAISKKIHECNPDFFEHGEDISVLSATCFGAMNTITDEVARYHDTGLVSPVFITKILSNMQAAVIAIALQLKGANYTVSTGVNSSCDAVIDGYELIMENREGRVMVVSSDSCDSEFGEAVHRNYSQDDVKGFGECGAALLLDTQSGDGALGEITDIQRGILHQNENIFKRLDIEVEKKEKGSHGIYLRESRKQITDLPFSSGSQTIFDIKKGIEYCRDNKEKEFIVYTISKKMIYSAITIQCVPN</sequence>
<gene>
    <name evidence="3" type="ORF">OW255_06930</name>
</gene>
<dbReference type="EMBL" id="CP113524">
    <property type="protein sequence ID" value="WAJ25234.1"/>
    <property type="molecule type" value="Genomic_DNA"/>
</dbReference>